<dbReference type="PANTHER" id="PTHR47436">
    <property type="entry name" value="HISTONE-LYSINE N-METHYLTRANSFERASE ATXR2"/>
    <property type="match status" value="1"/>
</dbReference>
<proteinExistence type="predicted"/>
<dbReference type="STRING" id="1890364.A0A2P6MPE0"/>
<dbReference type="InterPro" id="IPR046341">
    <property type="entry name" value="SET_dom_sf"/>
</dbReference>
<dbReference type="InterPro" id="IPR011990">
    <property type="entry name" value="TPR-like_helical_dom_sf"/>
</dbReference>
<dbReference type="InterPro" id="IPR019734">
    <property type="entry name" value="TPR_rpt"/>
</dbReference>
<dbReference type="GO" id="GO:0008168">
    <property type="term" value="F:methyltransferase activity"/>
    <property type="evidence" value="ECO:0007669"/>
    <property type="project" value="InterPro"/>
</dbReference>
<dbReference type="Proteomes" id="UP000241769">
    <property type="component" value="Unassembled WGS sequence"/>
</dbReference>
<dbReference type="AlphaFoldDB" id="A0A2P6MPE0"/>
<dbReference type="InParanoid" id="A0A2P6MPE0"/>
<dbReference type="EMBL" id="MDYQ01000599">
    <property type="protein sequence ID" value="PRP73546.1"/>
    <property type="molecule type" value="Genomic_DNA"/>
</dbReference>
<gene>
    <name evidence="1" type="ORF">PROFUN_02555</name>
</gene>
<dbReference type="InterPro" id="IPR044237">
    <property type="entry name" value="ATXR2-like"/>
</dbReference>
<keyword evidence="2" id="KW-1185">Reference proteome</keyword>
<dbReference type="Gene3D" id="6.10.140.2220">
    <property type="match status" value="1"/>
</dbReference>
<sequence>MEELRKRGNDFFQQGKLEDAIRCYDQCVRSAGPNDVASCAPAHSNSSLCHFKLNQVEKALEEADSGIRCLPSHARSHFRRAEALLRMGRCGEALKSIRDGSAIDSNMFQDISEQAKKQLRLEAQFKNASRTKIAVRIVDEKSGKGLFATSSMDGEQEILRESPLFFVQHSLNMEAVLACHGCMSFIGLLRQGEGKPSSRLNVPHNPFVSCKEDCDDVFCSDSCRSIHEGRHSLMCTSQKEMRNFMSLSNATTERFSLAATIIAAIVHEHRENGGKKSLNDVEHFVDYDWAKGTEYKSKEVMMGEREAFLESLSLLKSTRVYEPALDHLFTEEYYSHLIGAIERNSAVFEGIPDQKLYEKLHSKLKIELEDIPVAQGLGMFQLHSCMNHSCTPNAARRVYVSLRYAP</sequence>
<dbReference type="Gene3D" id="1.10.220.160">
    <property type="match status" value="1"/>
</dbReference>
<dbReference type="SUPFAM" id="SSF48452">
    <property type="entry name" value="TPR-like"/>
    <property type="match status" value="1"/>
</dbReference>
<dbReference type="Gene3D" id="1.25.40.10">
    <property type="entry name" value="Tetratricopeptide repeat domain"/>
    <property type="match status" value="1"/>
</dbReference>
<name>A0A2P6MPE0_9EUKA</name>
<protein>
    <submittedName>
        <fullName evidence="1">TPR repeat protein</fullName>
    </submittedName>
</protein>
<organism evidence="1 2">
    <name type="scientific">Planoprotostelium fungivorum</name>
    <dbReference type="NCBI Taxonomy" id="1890364"/>
    <lineage>
        <taxon>Eukaryota</taxon>
        <taxon>Amoebozoa</taxon>
        <taxon>Evosea</taxon>
        <taxon>Variosea</taxon>
        <taxon>Cavosteliida</taxon>
        <taxon>Cavosteliaceae</taxon>
        <taxon>Planoprotostelium</taxon>
    </lineage>
</organism>
<evidence type="ECO:0000313" key="2">
    <source>
        <dbReference type="Proteomes" id="UP000241769"/>
    </source>
</evidence>
<evidence type="ECO:0000313" key="1">
    <source>
        <dbReference type="EMBL" id="PRP73546.1"/>
    </source>
</evidence>
<dbReference type="PANTHER" id="PTHR47436:SF1">
    <property type="entry name" value="SET DOMAIN-CONTAINING PROTEIN"/>
    <property type="match status" value="1"/>
</dbReference>
<dbReference type="SUPFAM" id="SSF82199">
    <property type="entry name" value="SET domain"/>
    <property type="match status" value="1"/>
</dbReference>
<reference evidence="1 2" key="1">
    <citation type="journal article" date="2018" name="Genome Biol. Evol.">
        <title>Multiple Roots of Fruiting Body Formation in Amoebozoa.</title>
        <authorList>
            <person name="Hillmann F."/>
            <person name="Forbes G."/>
            <person name="Novohradska S."/>
            <person name="Ferling I."/>
            <person name="Riege K."/>
            <person name="Groth M."/>
            <person name="Westermann M."/>
            <person name="Marz M."/>
            <person name="Spaller T."/>
            <person name="Winckler T."/>
            <person name="Schaap P."/>
            <person name="Glockner G."/>
        </authorList>
    </citation>
    <scope>NUCLEOTIDE SEQUENCE [LARGE SCALE GENOMIC DNA]</scope>
    <source>
        <strain evidence="1 2">Jena</strain>
    </source>
</reference>
<dbReference type="OrthoDB" id="438641at2759"/>
<dbReference type="SMART" id="SM00028">
    <property type="entry name" value="TPR"/>
    <property type="match status" value="3"/>
</dbReference>
<accession>A0A2P6MPE0</accession>
<dbReference type="Gene3D" id="2.170.270.10">
    <property type="entry name" value="SET domain"/>
    <property type="match status" value="1"/>
</dbReference>
<comment type="caution">
    <text evidence="1">The sequence shown here is derived from an EMBL/GenBank/DDBJ whole genome shotgun (WGS) entry which is preliminary data.</text>
</comment>